<evidence type="ECO:0000313" key="2">
    <source>
        <dbReference type="EMBL" id="KAI8039565.1"/>
    </source>
</evidence>
<comment type="caution">
    <text evidence="2">The sequence shown here is derived from an EMBL/GenBank/DDBJ whole genome shotgun (WGS) entry which is preliminary data.</text>
</comment>
<gene>
    <name evidence="2" type="ORF">M5D96_006979</name>
</gene>
<name>A0A9P9YM55_9MUSC</name>
<organism evidence="2 3">
    <name type="scientific">Drosophila gunungcola</name>
    <name type="common">fruit fly</name>
    <dbReference type="NCBI Taxonomy" id="103775"/>
    <lineage>
        <taxon>Eukaryota</taxon>
        <taxon>Metazoa</taxon>
        <taxon>Ecdysozoa</taxon>
        <taxon>Arthropoda</taxon>
        <taxon>Hexapoda</taxon>
        <taxon>Insecta</taxon>
        <taxon>Pterygota</taxon>
        <taxon>Neoptera</taxon>
        <taxon>Endopterygota</taxon>
        <taxon>Diptera</taxon>
        <taxon>Brachycera</taxon>
        <taxon>Muscomorpha</taxon>
        <taxon>Ephydroidea</taxon>
        <taxon>Drosophilidae</taxon>
        <taxon>Drosophila</taxon>
        <taxon>Sophophora</taxon>
    </lineage>
</organism>
<feature type="signal peptide" evidence="1">
    <location>
        <begin position="1"/>
        <end position="20"/>
    </location>
</feature>
<dbReference type="OrthoDB" id="7871913at2759"/>
<keyword evidence="1" id="KW-0732">Signal</keyword>
<dbReference type="AlphaFoldDB" id="A0A9P9YM55"/>
<sequence length="170" mass="19179">MRFSILVAALFCQILLQAHGFDHDHAYRTCEGKVYYDCYDFCRRGCSETMGRCVHRCLNGCGCVAGSIIRNNGGCKRVIKCTSDDQDSASMENQDYSGQYVTDWWEEMQPMLETALKKAVPALLEGTSNRGRANDIPPGESIEWSRDVEPVLLPALNQHPGLEKILEKRR</sequence>
<accession>A0A9P9YM55</accession>
<evidence type="ECO:0000313" key="3">
    <source>
        <dbReference type="Proteomes" id="UP001059596"/>
    </source>
</evidence>
<feature type="chain" id="PRO_5040122359" description="TIL domain-containing protein" evidence="1">
    <location>
        <begin position="21"/>
        <end position="170"/>
    </location>
</feature>
<proteinExistence type="predicted"/>
<evidence type="ECO:0000256" key="1">
    <source>
        <dbReference type="SAM" id="SignalP"/>
    </source>
</evidence>
<protein>
    <recommendedName>
        <fullName evidence="4">TIL domain-containing protein</fullName>
    </recommendedName>
</protein>
<dbReference type="Proteomes" id="UP001059596">
    <property type="component" value="Unassembled WGS sequence"/>
</dbReference>
<reference evidence="2" key="1">
    <citation type="journal article" date="2023" name="Genome Biol. Evol.">
        <title>Long-read-based Genome Assembly of Drosophila gunungcola Reveals Fewer Chemosensory Genes in Flower-breeding Species.</title>
        <authorList>
            <person name="Negi A."/>
            <person name="Liao B.Y."/>
            <person name="Yeh S.D."/>
        </authorList>
    </citation>
    <scope>NUCLEOTIDE SEQUENCE</scope>
    <source>
        <strain evidence="2">Sukarami</strain>
    </source>
</reference>
<dbReference type="EMBL" id="JAMKOV010000005">
    <property type="protein sequence ID" value="KAI8039565.1"/>
    <property type="molecule type" value="Genomic_DNA"/>
</dbReference>
<keyword evidence="3" id="KW-1185">Reference proteome</keyword>
<evidence type="ECO:0008006" key="4">
    <source>
        <dbReference type="Google" id="ProtNLM"/>
    </source>
</evidence>